<dbReference type="RefSeq" id="WP_237244126.1">
    <property type="nucleotide sequence ID" value="NZ_CP012672.1"/>
</dbReference>
<dbReference type="PANTHER" id="PTHR46093">
    <property type="entry name" value="ACYL-COA-BINDING DOMAIN-CONTAINING PROTEIN 5"/>
    <property type="match status" value="1"/>
</dbReference>
<dbReference type="InterPro" id="IPR015915">
    <property type="entry name" value="Kelch-typ_b-propeller"/>
</dbReference>
<dbReference type="PANTHER" id="PTHR46093:SF18">
    <property type="entry name" value="FIBRONECTIN TYPE-III DOMAIN-CONTAINING PROTEIN"/>
    <property type="match status" value="1"/>
</dbReference>
<evidence type="ECO:0000256" key="2">
    <source>
        <dbReference type="ARBA" id="ARBA00022737"/>
    </source>
</evidence>
<evidence type="ECO:0000256" key="1">
    <source>
        <dbReference type="ARBA" id="ARBA00022441"/>
    </source>
</evidence>
<dbReference type="PROSITE" id="PS51257">
    <property type="entry name" value="PROKAR_LIPOPROTEIN"/>
    <property type="match status" value="1"/>
</dbReference>
<dbReference type="Pfam" id="PF24681">
    <property type="entry name" value="Kelch_KLHDC2_KLHL20_DRC7"/>
    <property type="match status" value="1"/>
</dbReference>
<evidence type="ECO:0000313" key="4">
    <source>
        <dbReference type="Proteomes" id="UP000295497"/>
    </source>
</evidence>
<dbReference type="Pfam" id="PF01344">
    <property type="entry name" value="Kelch_1"/>
    <property type="match status" value="1"/>
</dbReference>
<gene>
    <name evidence="3" type="ORF">SOCE836_058110</name>
</gene>
<protein>
    <recommendedName>
        <fullName evidence="5">Galactose oxidase</fullName>
    </recommendedName>
</protein>
<keyword evidence="1" id="KW-0880">Kelch repeat</keyword>
<dbReference type="SUPFAM" id="SSF50965">
    <property type="entry name" value="Galactose oxidase, central domain"/>
    <property type="match status" value="1"/>
</dbReference>
<dbReference type="Proteomes" id="UP000295497">
    <property type="component" value="Chromosome"/>
</dbReference>
<dbReference type="Gene3D" id="2.120.10.80">
    <property type="entry name" value="Kelch-type beta propeller"/>
    <property type="match status" value="2"/>
</dbReference>
<dbReference type="InterPro" id="IPR011043">
    <property type="entry name" value="Gal_Oxase/kelch_b-propeller"/>
</dbReference>
<dbReference type="InterPro" id="IPR006652">
    <property type="entry name" value="Kelch_1"/>
</dbReference>
<dbReference type="EMBL" id="CP012672">
    <property type="protein sequence ID" value="AUX33650.1"/>
    <property type="molecule type" value="Genomic_DNA"/>
</dbReference>
<proteinExistence type="predicted"/>
<reference evidence="3 4" key="1">
    <citation type="submission" date="2015-09" db="EMBL/GenBank/DDBJ databases">
        <title>Sorangium comparison.</title>
        <authorList>
            <person name="Zaburannyi N."/>
            <person name="Bunk B."/>
            <person name="Overmann J."/>
            <person name="Mueller R."/>
        </authorList>
    </citation>
    <scope>NUCLEOTIDE SEQUENCE [LARGE SCALE GENOMIC DNA]</scope>
    <source>
        <strain evidence="3 4">So ce836</strain>
    </source>
</reference>
<evidence type="ECO:0008006" key="5">
    <source>
        <dbReference type="Google" id="ProtNLM"/>
    </source>
</evidence>
<evidence type="ECO:0000313" key="3">
    <source>
        <dbReference type="EMBL" id="AUX33650.1"/>
    </source>
</evidence>
<name>A0A4P2QTL9_SORCE</name>
<sequence length="431" mass="47154">MTRKGTLIPIASLLRILVPISFALLAGGCSQAPAEIHERPGGDEAALTDAQRLAVHRGGGRVHPTSCGDRPSEAPSSLPYWTAIAQNGAIPDALWDGSSAYQDGRFYIFGGLNGTYPDDEPVADFSVFDVDTRTWHDLGQYTGGPSARAEAMMWSVAEDDALFVSGGRGPFRRGLDLTHQDTFRFDRAHGWTQIAQKPAEVRLANRSTEAVAVRGKGKRKTVAYAFSGSSSTLSAFINRPDGLQHDLVRYKNGWKQVATGSPVPRARAHHPLVYSEGWNALLLYGGYTNDAVNGTGLFTPENYLGDLWMLDVDTETWEQIAFDEDSGPGHRDNAKLIADERRHRIWLFGGSQFDGTTLSDVWYFDLDTGDWTRVDTAMAGPAPAPRFGQFSFSRRTATAYELYIFGGATAEFAPVLLNDMWRLTIPLAGDG</sequence>
<keyword evidence="2" id="KW-0677">Repeat</keyword>
<organism evidence="3 4">
    <name type="scientific">Sorangium cellulosum</name>
    <name type="common">Polyangium cellulosum</name>
    <dbReference type="NCBI Taxonomy" id="56"/>
    <lineage>
        <taxon>Bacteria</taxon>
        <taxon>Pseudomonadati</taxon>
        <taxon>Myxococcota</taxon>
        <taxon>Polyangia</taxon>
        <taxon>Polyangiales</taxon>
        <taxon>Polyangiaceae</taxon>
        <taxon>Sorangium</taxon>
    </lineage>
</organism>
<dbReference type="AlphaFoldDB" id="A0A4P2QTL9"/>
<accession>A0A4P2QTL9</accession>